<keyword evidence="4" id="KW-0663">Pyridoxal phosphate</keyword>
<name>A0A8H5AL44_FUSOX</name>
<comment type="similarity">
    <text evidence="2 5">Belongs to the peptidase M14 family.</text>
</comment>
<evidence type="ECO:0000256" key="3">
    <source>
        <dbReference type="ARBA" id="ARBA00008954"/>
    </source>
</evidence>
<dbReference type="InterPro" id="IPR015422">
    <property type="entry name" value="PyrdxlP-dep_Trfase_small"/>
</dbReference>
<dbReference type="EMBL" id="JAAFOW010000295">
    <property type="protein sequence ID" value="KAF5267164.1"/>
    <property type="molecule type" value="Genomic_DNA"/>
</dbReference>
<dbReference type="NCBIfam" id="NF005685">
    <property type="entry name" value="PRK07483.1"/>
    <property type="match status" value="1"/>
</dbReference>
<dbReference type="CDD" id="cd06242">
    <property type="entry name" value="M14-like"/>
    <property type="match status" value="1"/>
</dbReference>
<dbReference type="GO" id="GO:0004181">
    <property type="term" value="F:metallocarboxypeptidase activity"/>
    <property type="evidence" value="ECO:0007669"/>
    <property type="project" value="InterPro"/>
</dbReference>
<evidence type="ECO:0000313" key="9">
    <source>
        <dbReference type="Proteomes" id="UP000558688"/>
    </source>
</evidence>
<proteinExistence type="inferred from homology"/>
<evidence type="ECO:0000256" key="1">
    <source>
        <dbReference type="ARBA" id="ARBA00001933"/>
    </source>
</evidence>
<dbReference type="Pfam" id="PF00246">
    <property type="entry name" value="Peptidase_M14"/>
    <property type="match status" value="1"/>
</dbReference>
<dbReference type="Proteomes" id="UP000558688">
    <property type="component" value="Unassembled WGS sequence"/>
</dbReference>
<feature type="domain" description="Peptidase M14" evidence="7">
    <location>
        <begin position="67"/>
        <end position="343"/>
    </location>
</feature>
<evidence type="ECO:0000256" key="6">
    <source>
        <dbReference type="SAM" id="SignalP"/>
    </source>
</evidence>
<dbReference type="PROSITE" id="PS52035">
    <property type="entry name" value="PEPTIDASE_M14"/>
    <property type="match status" value="1"/>
</dbReference>
<sequence>MLTKTIFFSISAASAVNAFQYGYNHVTVRKDTPLVAANFKDVDIDLYSPAFLDPESRQSGFKNGTQGPTSHEDMEAYMESIASKNDYMTYQTANFTSEELRSFPFVKLSSSKGPKTTDKVRVWVQGAVHGNEPAGDQSLLALLGKFDKDPKWASKILKNLDIVILPRYNPDGVYYFQRVLATNFDPNRDHTKLARQQTRNIKQLFNEFAPHVAIDMHEYGSSSRYGNYVQASDGLFSAAKNLNINKNIRELSEKLFAKNIGDAMVKASLRWEPYVTGRTSTDPDYVPKFDEAGSDAKIGRNAMGLTQSITFLIEMRGIGLADQEFQRRTAAGLTMASSIIETASNNAQKVFKTVEGGIKDFIKSKEPIVITDSTKYSTRIFQMIDYTNGSIVKVPVQFASTTPTTANLTRSRPESYLIPVAWADIAKRLEVSGLEVETLSKPWSGTVEALNVTSSELSSSYYEGAVLATVTTETKKRQLTLPAGSFLVSTRQKNAGLALNALEPENIDSYASFNIIPLEVGDEYPIFRNYAKYIVDVPFPLRPSSHNGNSNLKVMEFPFPNFMNRYSLDIGFAEYWHGIRYPLPDPHLASTTLHQAKILLFQIQKADGDDAAVQQLKKPLSSFSRAGVSTLHAKINSPPPRIVKSQGCWLETEQGHRILDASSGAAVVSIGHNESRVKNAISSQLDQVAYCYNPFFTTEAAEKISSFLTESTNGAMSKVFIVSSGTEAVEAALKIARQYFTELPTPQPSRTKFIARKQSYHGNTLGSLAVGGHKARRGVYEPILATNVSHVSPCYPYREMKADETEQQYAQRLAKELDDEFQRLGPDTVCAFIAETVSGTSLGCAPPVPGYFKAIKEVCDRHGALLIMDEVMSGMGRTGTLHAWEQEGVVPDLQTVAKGLGAGYMPVGALLVGNKVADALANGSGAFSHSQTYQGHPVACAAAYAVQTVMKEDNMLQNVQDTGKVLGEKLKERLAGHKNVGDVRGRGLYWGLEFVRNKETKEPFDLSEQIAGKLHKAGLGADHGISLIPSTGCLDGVQGDMAIVSPPFTITKEEIELLVDKVEKVVTSVLGA</sequence>
<keyword evidence="6" id="KW-0732">Signal</keyword>
<dbReference type="GO" id="GO:0008483">
    <property type="term" value="F:transaminase activity"/>
    <property type="evidence" value="ECO:0007669"/>
    <property type="project" value="InterPro"/>
</dbReference>
<comment type="similarity">
    <text evidence="3">Belongs to the class-III pyridoxal-phosphate-dependent aminotransferase family.</text>
</comment>
<dbReference type="CDD" id="cd00610">
    <property type="entry name" value="OAT_like"/>
    <property type="match status" value="1"/>
</dbReference>
<comment type="caution">
    <text evidence="8">The sequence shown here is derived from an EMBL/GenBank/DDBJ whole genome shotgun (WGS) entry which is preliminary data.</text>
</comment>
<dbReference type="SUPFAM" id="SSF53383">
    <property type="entry name" value="PLP-dependent transferases"/>
    <property type="match status" value="1"/>
</dbReference>
<dbReference type="GO" id="GO:0030170">
    <property type="term" value="F:pyridoxal phosphate binding"/>
    <property type="evidence" value="ECO:0007669"/>
    <property type="project" value="InterPro"/>
</dbReference>
<dbReference type="SUPFAM" id="SSF53187">
    <property type="entry name" value="Zn-dependent exopeptidases"/>
    <property type="match status" value="1"/>
</dbReference>
<organism evidence="8 9">
    <name type="scientific">Fusarium oxysporum</name>
    <name type="common">Fusarium vascular wilt</name>
    <dbReference type="NCBI Taxonomy" id="5507"/>
    <lineage>
        <taxon>Eukaryota</taxon>
        <taxon>Fungi</taxon>
        <taxon>Dikarya</taxon>
        <taxon>Ascomycota</taxon>
        <taxon>Pezizomycotina</taxon>
        <taxon>Sordariomycetes</taxon>
        <taxon>Hypocreomycetidae</taxon>
        <taxon>Hypocreales</taxon>
        <taxon>Nectriaceae</taxon>
        <taxon>Fusarium</taxon>
        <taxon>Fusarium oxysporum species complex</taxon>
    </lineage>
</organism>
<reference evidence="8" key="1">
    <citation type="submission" date="2020-02" db="EMBL/GenBank/DDBJ databases">
        <title>Identification and distribution of gene clusters putatively required for synthesis of sphingolipid metabolism inhibitors in phylogenetically diverse species of the filamentous fungus Fusarium.</title>
        <authorList>
            <person name="Kim H.-S."/>
            <person name="Busman M."/>
            <person name="Brown D.W."/>
            <person name="Divon H."/>
            <person name="Uhlig S."/>
            <person name="Proctor R.H."/>
        </authorList>
    </citation>
    <scope>NUCLEOTIDE SEQUENCE [LARGE SCALE GENOMIC DNA]</scope>
    <source>
        <strain evidence="8">NRRL 39464</strain>
    </source>
</reference>
<dbReference type="GO" id="GO:0006508">
    <property type="term" value="P:proteolysis"/>
    <property type="evidence" value="ECO:0007669"/>
    <property type="project" value="InterPro"/>
</dbReference>
<feature type="active site" description="Proton donor/acceptor" evidence="5">
    <location>
        <position position="314"/>
    </location>
</feature>
<dbReference type="InterPro" id="IPR005814">
    <property type="entry name" value="Aminotrans_3"/>
</dbReference>
<dbReference type="PANTHER" id="PTHR43094:SF1">
    <property type="entry name" value="AMINOTRANSFERASE CLASS-III"/>
    <property type="match status" value="1"/>
</dbReference>
<evidence type="ECO:0000256" key="5">
    <source>
        <dbReference type="PROSITE-ProRule" id="PRU01379"/>
    </source>
</evidence>
<evidence type="ECO:0000313" key="8">
    <source>
        <dbReference type="EMBL" id="KAF5267164.1"/>
    </source>
</evidence>
<dbReference type="SMART" id="SM00631">
    <property type="entry name" value="Zn_pept"/>
    <property type="match status" value="1"/>
</dbReference>
<dbReference type="GO" id="GO:0008270">
    <property type="term" value="F:zinc ion binding"/>
    <property type="evidence" value="ECO:0007669"/>
    <property type="project" value="InterPro"/>
</dbReference>
<comment type="cofactor">
    <cofactor evidence="1">
        <name>pyridoxal 5'-phosphate</name>
        <dbReference type="ChEBI" id="CHEBI:597326"/>
    </cofactor>
</comment>
<dbReference type="Gene3D" id="3.40.640.10">
    <property type="entry name" value="Type I PLP-dependent aspartate aminotransferase-like (Major domain)"/>
    <property type="match status" value="1"/>
</dbReference>
<dbReference type="Gene3D" id="3.90.1150.10">
    <property type="entry name" value="Aspartate Aminotransferase, domain 1"/>
    <property type="match status" value="1"/>
</dbReference>
<dbReference type="GO" id="GO:0005829">
    <property type="term" value="C:cytosol"/>
    <property type="evidence" value="ECO:0007669"/>
    <property type="project" value="TreeGrafter"/>
</dbReference>
<evidence type="ECO:0000256" key="4">
    <source>
        <dbReference type="ARBA" id="ARBA00022898"/>
    </source>
</evidence>
<evidence type="ECO:0000256" key="2">
    <source>
        <dbReference type="ARBA" id="ARBA00005988"/>
    </source>
</evidence>
<dbReference type="Pfam" id="PF00202">
    <property type="entry name" value="Aminotran_3"/>
    <property type="match status" value="1"/>
</dbReference>
<protein>
    <recommendedName>
        <fullName evidence="7">Peptidase M14 domain-containing protein</fullName>
    </recommendedName>
</protein>
<dbReference type="InterPro" id="IPR000834">
    <property type="entry name" value="Peptidase_M14"/>
</dbReference>
<feature type="signal peptide" evidence="6">
    <location>
        <begin position="1"/>
        <end position="18"/>
    </location>
</feature>
<dbReference type="AlphaFoldDB" id="A0A8H5AL44"/>
<dbReference type="FunFam" id="3.40.640.10:FF:000004">
    <property type="entry name" value="Acetylornithine aminotransferase"/>
    <property type="match status" value="1"/>
</dbReference>
<feature type="chain" id="PRO_5034592909" description="Peptidase M14 domain-containing protein" evidence="6">
    <location>
        <begin position="19"/>
        <end position="1072"/>
    </location>
</feature>
<dbReference type="InterPro" id="IPR015421">
    <property type="entry name" value="PyrdxlP-dep_Trfase_major"/>
</dbReference>
<dbReference type="PANTHER" id="PTHR43094">
    <property type="entry name" value="AMINOTRANSFERASE"/>
    <property type="match status" value="1"/>
</dbReference>
<gene>
    <name evidence="8" type="ORF">FOXYS1_1974</name>
</gene>
<dbReference type="InterPro" id="IPR015424">
    <property type="entry name" value="PyrdxlP-dep_Trfase"/>
</dbReference>
<dbReference type="Gene3D" id="3.40.630.10">
    <property type="entry name" value="Zn peptidases"/>
    <property type="match status" value="1"/>
</dbReference>
<accession>A0A8H5AL44</accession>
<evidence type="ECO:0000259" key="7">
    <source>
        <dbReference type="PROSITE" id="PS52035"/>
    </source>
</evidence>